<sequence length="297" mass="34822">MSELLRPVEYRFSFQKRSSYKGKSLFNIDSSGVFILEKDEVNTEEPSFKFTNIKYQSSNTNDPLLFSPVVWKYGRRLGVAAITNKNIFKPKWNRFRDKHRNPSNRVLLLLVEKLYFNTPLGMEYDTFSNGVYLPFFIDSDGRCRVGEQYKGLDYLAMPLDLPLETVFECKASDEKEIHLEGWVTLNEKNLDALLMDQGFRAKAKDYHVSRDFSIDSKITVIKDTVADVVKRISFNLNIKGEQDLFEEITYEVNTDFDSFQGNVYKIVDGKKYSQEEWEDYERDRKRPGRNFSLLDED</sequence>
<accession>A0A3D9C8S5</accession>
<reference evidence="2" key="1">
    <citation type="submission" date="2018-06" db="EMBL/GenBank/DDBJ databases">
        <authorList>
            <person name="Lum Nde A."/>
            <person name="Hugo C."/>
        </authorList>
    </citation>
    <scope>NUCLEOTIDE SEQUENCE [LARGE SCALE GENOMIC DNA]</scope>
    <source>
        <strain evidence="2">1_F178</strain>
    </source>
</reference>
<organism evidence="1 2">
    <name type="scientific">Chryseobacterium pennae</name>
    <dbReference type="NCBI Taxonomy" id="2258962"/>
    <lineage>
        <taxon>Bacteria</taxon>
        <taxon>Pseudomonadati</taxon>
        <taxon>Bacteroidota</taxon>
        <taxon>Flavobacteriia</taxon>
        <taxon>Flavobacteriales</taxon>
        <taxon>Weeksellaceae</taxon>
        <taxon>Chryseobacterium group</taxon>
        <taxon>Chryseobacterium</taxon>
    </lineage>
</organism>
<dbReference type="AlphaFoldDB" id="A0A3D9C8S5"/>
<comment type="caution">
    <text evidence="1">The sequence shown here is derived from an EMBL/GenBank/DDBJ whole genome shotgun (WGS) entry which is preliminary data.</text>
</comment>
<dbReference type="Proteomes" id="UP000256686">
    <property type="component" value="Unassembled WGS sequence"/>
</dbReference>
<evidence type="ECO:0000313" key="2">
    <source>
        <dbReference type="Proteomes" id="UP000256686"/>
    </source>
</evidence>
<name>A0A3D9C8S5_9FLAO</name>
<keyword evidence="2" id="KW-1185">Reference proteome</keyword>
<dbReference type="EMBL" id="QNVT01000009">
    <property type="protein sequence ID" value="REC62275.1"/>
    <property type="molecule type" value="Genomic_DNA"/>
</dbReference>
<dbReference type="RefSeq" id="WP_115970847.1">
    <property type="nucleotide sequence ID" value="NZ_QNVT01000009.1"/>
</dbReference>
<protein>
    <submittedName>
        <fullName evidence="1">Uncharacterized protein</fullName>
    </submittedName>
</protein>
<proteinExistence type="predicted"/>
<evidence type="ECO:0000313" key="1">
    <source>
        <dbReference type="EMBL" id="REC62275.1"/>
    </source>
</evidence>
<gene>
    <name evidence="1" type="ORF">DRF65_11215</name>
</gene>